<dbReference type="PANTHER" id="PTHR10383:SF9">
    <property type="entry name" value="SERINE INCORPORATOR, ISOFORM F"/>
    <property type="match status" value="1"/>
</dbReference>
<keyword evidence="4 7" id="KW-1133">Transmembrane helix</keyword>
<feature type="transmembrane region" description="Helical" evidence="7">
    <location>
        <begin position="204"/>
        <end position="228"/>
    </location>
</feature>
<keyword evidence="5 7" id="KW-0472">Membrane</keyword>
<name>I4YG06_WALMC</name>
<feature type="transmembrane region" description="Helical" evidence="7">
    <location>
        <begin position="240"/>
        <end position="259"/>
    </location>
</feature>
<dbReference type="FunCoup" id="I4YG06">
    <property type="interactions" value="273"/>
</dbReference>
<comment type="subcellular location">
    <subcellularLocation>
        <location evidence="1">Membrane</location>
        <topology evidence="1">Multi-pass membrane protein</topology>
    </subcellularLocation>
</comment>
<dbReference type="KEGG" id="wse:WALSEDRAFT_59674"/>
<gene>
    <name evidence="8" type="ORF">WALSEDRAFT_59674</name>
</gene>
<comment type="similarity">
    <text evidence="2">Belongs to the TDE1 family.</text>
</comment>
<sequence length="502" mass="54983">MACLPAIPFLGFASPIISSCVGALAFCCTSTALSAMFKSCNCNSSVATRIGYSIIFTINSLLAWLMRTRWAIHALEKLTYDYLKMDCPSGKCYGVLAVHRFCFALSLFHAILGLLLVGVKDTRTNRASIQNGWWGPKFMLWISLIVVSFAIPNDFFIFWSNYLALIGASIFILVGLVLLVDFAHTWSETCLDRWEDSESNTWKYILLGSTLGMYITSITFTILLLVFFTGSSCTLNNTFLSIHSVLIVAITILCIHPAVQDANPKSGLAQASMVAAYCTYLTASAIVNRGEEGASECNPLGGGSFASHTSTVVLGALFTLLAVAYSTTRAATQSKALVGKNKKRVEITGGEYEALNDNADVVSSQPKQSDNIRTQALMAAVEAGSLPASALDDAEAAEEEDEDHDAGELNENDDEKSGTKYNYSWFHVVFILAAMYVSMLLTDWNKIQSGSENENGDELIRIGRSPAAMWVRMISAWLCFFIYIWTLLAPVFFPDRFEGLLV</sequence>
<feature type="transmembrane region" description="Helical" evidence="7">
    <location>
        <begin position="305"/>
        <end position="325"/>
    </location>
</feature>
<organism evidence="8 9">
    <name type="scientific">Wallemia mellicola (strain ATCC MYA-4683 / CBS 633.66)</name>
    <name type="common">Wallemia sebi (CBS 633.66)</name>
    <dbReference type="NCBI Taxonomy" id="671144"/>
    <lineage>
        <taxon>Eukaryota</taxon>
        <taxon>Fungi</taxon>
        <taxon>Dikarya</taxon>
        <taxon>Basidiomycota</taxon>
        <taxon>Wallemiomycotina</taxon>
        <taxon>Wallemiomycetes</taxon>
        <taxon>Wallemiales</taxon>
        <taxon>Wallemiaceae</taxon>
        <taxon>Wallemia</taxon>
    </lineage>
</organism>
<dbReference type="Pfam" id="PF03348">
    <property type="entry name" value="Serinc"/>
    <property type="match status" value="1"/>
</dbReference>
<feature type="transmembrane region" description="Helical" evidence="7">
    <location>
        <begin position="138"/>
        <end position="156"/>
    </location>
</feature>
<dbReference type="STRING" id="671144.I4YG06"/>
<evidence type="ECO:0000256" key="1">
    <source>
        <dbReference type="ARBA" id="ARBA00004141"/>
    </source>
</evidence>
<dbReference type="HOGENOM" id="CLU_029574_2_0_1"/>
<dbReference type="EMBL" id="JH668226">
    <property type="protein sequence ID" value="EIM22898.1"/>
    <property type="molecule type" value="Genomic_DNA"/>
</dbReference>
<dbReference type="GO" id="GO:0016020">
    <property type="term" value="C:membrane"/>
    <property type="evidence" value="ECO:0007669"/>
    <property type="project" value="UniProtKB-SubCell"/>
</dbReference>
<dbReference type="InterPro" id="IPR005016">
    <property type="entry name" value="TDE1/TMS"/>
</dbReference>
<feature type="transmembrane region" description="Helical" evidence="7">
    <location>
        <begin position="474"/>
        <end position="493"/>
    </location>
</feature>
<evidence type="ECO:0000256" key="5">
    <source>
        <dbReference type="ARBA" id="ARBA00023136"/>
    </source>
</evidence>
<feature type="transmembrane region" description="Helical" evidence="7">
    <location>
        <begin position="93"/>
        <end position="118"/>
    </location>
</feature>
<proteinExistence type="inferred from homology"/>
<feature type="region of interest" description="Disordered" evidence="6">
    <location>
        <begin position="390"/>
        <end position="416"/>
    </location>
</feature>
<feature type="transmembrane region" description="Helical" evidence="7">
    <location>
        <begin position="49"/>
        <end position="72"/>
    </location>
</feature>
<dbReference type="PANTHER" id="PTHR10383">
    <property type="entry name" value="SERINE INCORPORATOR"/>
    <property type="match status" value="1"/>
</dbReference>
<evidence type="ECO:0000256" key="4">
    <source>
        <dbReference type="ARBA" id="ARBA00022989"/>
    </source>
</evidence>
<dbReference type="OrthoDB" id="5963193at2759"/>
<dbReference type="GeneID" id="18473492"/>
<evidence type="ECO:0000313" key="9">
    <source>
        <dbReference type="Proteomes" id="UP000005242"/>
    </source>
</evidence>
<keyword evidence="3 7" id="KW-0812">Transmembrane</keyword>
<dbReference type="OMA" id="DKHCNPL"/>
<evidence type="ECO:0000313" key="8">
    <source>
        <dbReference type="EMBL" id="EIM22898.1"/>
    </source>
</evidence>
<evidence type="ECO:0000256" key="3">
    <source>
        <dbReference type="ARBA" id="ARBA00022692"/>
    </source>
</evidence>
<evidence type="ECO:0000256" key="7">
    <source>
        <dbReference type="SAM" id="Phobius"/>
    </source>
</evidence>
<evidence type="ECO:0000256" key="6">
    <source>
        <dbReference type="SAM" id="MobiDB-lite"/>
    </source>
</evidence>
<dbReference type="eggNOG" id="KOG2592">
    <property type="taxonomic scope" value="Eukaryota"/>
</dbReference>
<dbReference type="Proteomes" id="UP000005242">
    <property type="component" value="Unassembled WGS sequence"/>
</dbReference>
<evidence type="ECO:0000256" key="2">
    <source>
        <dbReference type="ARBA" id="ARBA00006665"/>
    </source>
</evidence>
<feature type="compositionally biased region" description="Acidic residues" evidence="6">
    <location>
        <begin position="392"/>
        <end position="414"/>
    </location>
</feature>
<dbReference type="InParanoid" id="I4YG06"/>
<feature type="transmembrane region" description="Helical" evidence="7">
    <location>
        <begin position="423"/>
        <end position="441"/>
    </location>
</feature>
<reference evidence="8 9" key="1">
    <citation type="journal article" date="2012" name="Fungal Genet. Biol.">
        <title>The genome of the xerotolerant mold Wallemia sebi reveals adaptations to osmotic stress and suggests cryptic sexual reproduction.</title>
        <authorList>
            <person name="Padamsee M."/>
            <person name="Kumar T.K.A."/>
            <person name="Riley R."/>
            <person name="Binder M."/>
            <person name="Boyd A."/>
            <person name="Calvo A.M."/>
            <person name="Furukawa K."/>
            <person name="Hesse C."/>
            <person name="Hohmann S."/>
            <person name="James T.Y."/>
            <person name="LaButti K."/>
            <person name="Lapidus A."/>
            <person name="Lindquist E."/>
            <person name="Lucas S."/>
            <person name="Miller K."/>
            <person name="Shantappa S."/>
            <person name="Grigoriev I.V."/>
            <person name="Hibbett D.S."/>
            <person name="McLaughlin D.J."/>
            <person name="Spatafora J.W."/>
            <person name="Aime M.C."/>
        </authorList>
    </citation>
    <scope>NUCLEOTIDE SEQUENCE [LARGE SCALE GENOMIC DNA]</scope>
    <source>
        <strain evidence="9">ATCC MYA-4683 / CBS 633.66</strain>
    </source>
</reference>
<accession>I4YG06</accession>
<protein>
    <submittedName>
        <fullName evidence="8">TMS membrane protein/tumor differentially expressed protein</fullName>
    </submittedName>
</protein>
<feature type="transmembrane region" description="Helical" evidence="7">
    <location>
        <begin position="163"/>
        <end position="184"/>
    </location>
</feature>
<dbReference type="AlphaFoldDB" id="I4YG06"/>
<keyword evidence="9" id="KW-1185">Reference proteome</keyword>
<dbReference type="RefSeq" id="XP_006956946.1">
    <property type="nucleotide sequence ID" value="XM_006956884.1"/>
</dbReference>